<dbReference type="RefSeq" id="WP_345920796.1">
    <property type="nucleotide sequence ID" value="NZ_JBDIVE010000010.1"/>
</dbReference>
<comment type="caution">
    <text evidence="2">The sequence shown here is derived from an EMBL/GenBank/DDBJ whole genome shotgun (WGS) entry which is preliminary data.</text>
</comment>
<accession>A0ABU9Z254</accession>
<dbReference type="Gene3D" id="3.40.190.10">
    <property type="entry name" value="Periplasmic binding protein-like II"/>
    <property type="match status" value="2"/>
</dbReference>
<name>A0ABU9Z254_9RHOO</name>
<dbReference type="InterPro" id="IPR015168">
    <property type="entry name" value="SsuA/THI5"/>
</dbReference>
<dbReference type="SUPFAM" id="SSF53850">
    <property type="entry name" value="Periplasmic binding protein-like II"/>
    <property type="match status" value="1"/>
</dbReference>
<feature type="domain" description="SsuA/THI5-like" evidence="1">
    <location>
        <begin position="64"/>
        <end position="270"/>
    </location>
</feature>
<keyword evidence="3" id="KW-1185">Reference proteome</keyword>
<dbReference type="Proteomes" id="UP001410394">
    <property type="component" value="Unassembled WGS sequence"/>
</dbReference>
<sequence length="355" mass="38416">MNMPSALPADIVNKRRRAALGVLGALPLLGLGALSVEVARSGGERHDTARIRVDHQLGWLKGVQFGGDFVALERGFFAQEGLDVNYTAGGPGTDYRTLVSSGRSMVSESNTAGMIDGYLRGQPIVAFAAVMQRDPGCIISSAARPINSLHDMIGKTIGVPGSIRSQLLTLFKRAQIDAEAVRLVPVGSDPSLLASGQVDAYYNWSTTAVPALRAAQFEPHLLHMADIGAPGYGQVLIAHHDTVRDHHEVLVRYTRALIKGWAWMIQHPRECAELVVRKYAPPGTHLAEQIAQAEMMTPYIWRDDARSKGLLWIEPGVFETAAQLSREAGNFPAEQAFDVSRIVTQSVVRAAHSAA</sequence>
<evidence type="ECO:0000313" key="3">
    <source>
        <dbReference type="Proteomes" id="UP001410394"/>
    </source>
</evidence>
<reference evidence="2 3" key="1">
    <citation type="journal article" date="2018" name="Int. J. Syst. Evol. Microbiol.">
        <title>Uliginosibacterium sediminicola sp. nov., isolated from freshwater sediment.</title>
        <authorList>
            <person name="Hwang W.M."/>
            <person name="Kim S.M."/>
            <person name="Kang K."/>
            <person name="Ahn T.Y."/>
        </authorList>
    </citation>
    <scope>NUCLEOTIDE SEQUENCE [LARGE SCALE GENOMIC DNA]</scope>
    <source>
        <strain evidence="2 3">M1-21</strain>
    </source>
</reference>
<organism evidence="2 3">
    <name type="scientific">Uliginosibacterium sediminicola</name>
    <dbReference type="NCBI Taxonomy" id="2024550"/>
    <lineage>
        <taxon>Bacteria</taxon>
        <taxon>Pseudomonadati</taxon>
        <taxon>Pseudomonadota</taxon>
        <taxon>Betaproteobacteria</taxon>
        <taxon>Rhodocyclales</taxon>
        <taxon>Zoogloeaceae</taxon>
        <taxon>Uliginosibacterium</taxon>
    </lineage>
</organism>
<evidence type="ECO:0000313" key="2">
    <source>
        <dbReference type="EMBL" id="MEN3070020.1"/>
    </source>
</evidence>
<evidence type="ECO:0000259" key="1">
    <source>
        <dbReference type="Pfam" id="PF09084"/>
    </source>
</evidence>
<proteinExistence type="predicted"/>
<protein>
    <submittedName>
        <fullName evidence="2">ABC transporter substrate-binding protein</fullName>
    </submittedName>
</protein>
<dbReference type="PANTHER" id="PTHR31528">
    <property type="entry name" value="4-AMINO-5-HYDROXYMETHYL-2-METHYLPYRIMIDINE PHOSPHATE SYNTHASE THI11-RELATED"/>
    <property type="match status" value="1"/>
</dbReference>
<dbReference type="InterPro" id="IPR027939">
    <property type="entry name" value="NMT1/THI5"/>
</dbReference>
<gene>
    <name evidence="2" type="ORF">ABDB84_16175</name>
</gene>
<dbReference type="PANTHER" id="PTHR31528:SF3">
    <property type="entry name" value="THIAMINE BIOSYNTHESIS PROTEIN HI_0357-RELATED"/>
    <property type="match status" value="1"/>
</dbReference>
<dbReference type="Pfam" id="PF09084">
    <property type="entry name" value="NMT1"/>
    <property type="match status" value="1"/>
</dbReference>
<dbReference type="EMBL" id="JBDIVE010000010">
    <property type="protein sequence ID" value="MEN3070020.1"/>
    <property type="molecule type" value="Genomic_DNA"/>
</dbReference>